<dbReference type="EMBL" id="CP047224">
    <property type="protein sequence ID" value="QHD65598.1"/>
    <property type="molecule type" value="Genomic_DNA"/>
</dbReference>
<dbReference type="KEGG" id="nef:GP480_03465"/>
<dbReference type="GO" id="GO:0009231">
    <property type="term" value="P:riboflavin biosynthetic process"/>
    <property type="evidence" value="ECO:0007669"/>
    <property type="project" value="UniProtKB-KW"/>
</dbReference>
<dbReference type="Pfam" id="PF00677">
    <property type="entry name" value="Lum_binding"/>
    <property type="match status" value="2"/>
</dbReference>
<sequence>MFKGIVQALGLVTELTMMDKQISLAVDAKALAQNVELGSSVACNGVCLTVTSITNTELEFYISQETFSRTNFHALKKGAKVNLEASLRIGDTLDGHFVQGHVDETTTITAIEKVGESHVFTFALTEGISSFITYKGSICIDGTSLTVNGVFENEFSVNIIPYTWSHTIFHSNKVGDEVNVESDLLARYLKRLLEHTRPAV</sequence>
<dbReference type="InterPro" id="IPR023366">
    <property type="entry name" value="ATP_synth_asu-like_sf"/>
</dbReference>
<feature type="domain" description="Lumazine-binding" evidence="12">
    <location>
        <begin position="97"/>
        <end position="193"/>
    </location>
</feature>
<evidence type="ECO:0000256" key="6">
    <source>
        <dbReference type="ARBA" id="ARBA00013950"/>
    </source>
</evidence>
<evidence type="ECO:0000256" key="3">
    <source>
        <dbReference type="ARBA" id="ARBA00004887"/>
    </source>
</evidence>
<name>A0A6P1GB81_9RICK</name>
<comment type="subunit">
    <text evidence="4">Homotrimer.</text>
</comment>
<evidence type="ECO:0000256" key="2">
    <source>
        <dbReference type="ARBA" id="ARBA00002803"/>
    </source>
</evidence>
<protein>
    <recommendedName>
        <fullName evidence="6 10">Riboflavin synthase</fullName>
        <ecNumber evidence="5 10">2.5.1.9</ecNumber>
    </recommendedName>
</protein>
<dbReference type="Proteomes" id="UP000464912">
    <property type="component" value="Chromosome"/>
</dbReference>
<dbReference type="InterPro" id="IPR017938">
    <property type="entry name" value="Riboflavin_synthase-like_b-brl"/>
</dbReference>
<dbReference type="EC" id="2.5.1.9" evidence="5 10"/>
<accession>A0A6P1GB81</accession>
<evidence type="ECO:0000256" key="5">
    <source>
        <dbReference type="ARBA" id="ARBA00012827"/>
    </source>
</evidence>
<dbReference type="FunFam" id="2.40.30.20:FF:000003">
    <property type="entry name" value="Riboflavin synthase, alpha subunit"/>
    <property type="match status" value="1"/>
</dbReference>
<evidence type="ECO:0000259" key="12">
    <source>
        <dbReference type="PROSITE" id="PS51177"/>
    </source>
</evidence>
<keyword evidence="14" id="KW-1185">Reference proteome</keyword>
<dbReference type="NCBIfam" id="NF006767">
    <property type="entry name" value="PRK09289.1"/>
    <property type="match status" value="1"/>
</dbReference>
<dbReference type="PIRSF" id="PIRSF000498">
    <property type="entry name" value="Riboflavin_syn_A"/>
    <property type="match status" value="1"/>
</dbReference>
<evidence type="ECO:0000256" key="8">
    <source>
        <dbReference type="ARBA" id="ARBA00022679"/>
    </source>
</evidence>
<organism evidence="13 14">
    <name type="scientific">Neorickettsia findlayensis</name>
    <dbReference type="NCBI Taxonomy" id="2686014"/>
    <lineage>
        <taxon>Bacteria</taxon>
        <taxon>Pseudomonadati</taxon>
        <taxon>Pseudomonadota</taxon>
        <taxon>Alphaproteobacteria</taxon>
        <taxon>Rickettsiales</taxon>
        <taxon>Anaplasmataceae</taxon>
        <taxon>Neorickettsia</taxon>
    </lineage>
</organism>
<keyword evidence="7" id="KW-0686">Riboflavin biosynthesis</keyword>
<dbReference type="Gene3D" id="2.40.30.20">
    <property type="match status" value="2"/>
</dbReference>
<evidence type="ECO:0000313" key="13">
    <source>
        <dbReference type="EMBL" id="QHD65598.1"/>
    </source>
</evidence>
<evidence type="ECO:0000256" key="10">
    <source>
        <dbReference type="NCBIfam" id="TIGR00187"/>
    </source>
</evidence>
<dbReference type="InterPro" id="IPR001783">
    <property type="entry name" value="Lumazine-bd"/>
</dbReference>
<keyword evidence="9" id="KW-0677">Repeat</keyword>
<dbReference type="PANTHER" id="PTHR21098">
    <property type="entry name" value="RIBOFLAVIN SYNTHASE ALPHA CHAIN"/>
    <property type="match status" value="1"/>
</dbReference>
<evidence type="ECO:0000313" key="14">
    <source>
        <dbReference type="Proteomes" id="UP000464912"/>
    </source>
</evidence>
<dbReference type="FunFam" id="2.40.30.20:FF:000004">
    <property type="entry name" value="Riboflavin synthase, alpha subunit"/>
    <property type="match status" value="1"/>
</dbReference>
<feature type="domain" description="Lumazine-binding" evidence="12">
    <location>
        <begin position="1"/>
        <end position="96"/>
    </location>
</feature>
<gene>
    <name evidence="13" type="ORF">GP480_03465</name>
</gene>
<evidence type="ECO:0000256" key="4">
    <source>
        <dbReference type="ARBA" id="ARBA00011233"/>
    </source>
</evidence>
<feature type="repeat" description="Lumazine-binding" evidence="11">
    <location>
        <begin position="97"/>
        <end position="193"/>
    </location>
</feature>
<dbReference type="GO" id="GO:0004746">
    <property type="term" value="F:riboflavin synthase activity"/>
    <property type="evidence" value="ECO:0007669"/>
    <property type="project" value="UniProtKB-UniRule"/>
</dbReference>
<comment type="function">
    <text evidence="2">Catalyzes the dismutation of two molecules of 6,7-dimethyl-8-ribityllumazine, resulting in the formation of riboflavin and 5-amino-6-(D-ribitylamino)uracil.</text>
</comment>
<evidence type="ECO:0000256" key="7">
    <source>
        <dbReference type="ARBA" id="ARBA00022619"/>
    </source>
</evidence>
<feature type="repeat" description="Lumazine-binding" evidence="11">
    <location>
        <begin position="1"/>
        <end position="96"/>
    </location>
</feature>
<reference evidence="13 14" key="1">
    <citation type="journal article" date="2020" name="MBio">
        <title>Erratum for Teymournejad et al., 'Isolation and Molecular Analysis of a Novel Neorickettsia Species That Causes Potomac Horse Fever'.</title>
        <authorList>
            <person name="Teymournejad O."/>
            <person name="Lin M."/>
            <person name="Bekebrede H."/>
            <person name="Kamr A."/>
            <person name="Toribio R.E."/>
            <person name="Arroyo L.G."/>
            <person name="Baird J.D."/>
            <person name="Rikihisa Y."/>
        </authorList>
    </citation>
    <scope>NUCLEOTIDE SEQUENCE [LARGE SCALE GENOMIC DNA]</scope>
    <source>
        <strain evidence="13 14">Fin17</strain>
    </source>
</reference>
<dbReference type="InterPro" id="IPR026017">
    <property type="entry name" value="Lumazine-bd_dom"/>
</dbReference>
<evidence type="ECO:0000256" key="9">
    <source>
        <dbReference type="ARBA" id="ARBA00022737"/>
    </source>
</evidence>
<dbReference type="CDD" id="cd00402">
    <property type="entry name" value="Riboflavin_synthase_like"/>
    <property type="match status" value="1"/>
</dbReference>
<comment type="pathway">
    <text evidence="3">Cofactor biosynthesis; riboflavin biosynthesis; riboflavin from 2-hydroxy-3-oxobutyl phosphate and 5-amino-6-(D-ribitylamino)uracil: step 2/2.</text>
</comment>
<dbReference type="SUPFAM" id="SSF63380">
    <property type="entry name" value="Riboflavin synthase domain-like"/>
    <property type="match status" value="2"/>
</dbReference>
<evidence type="ECO:0000256" key="11">
    <source>
        <dbReference type="PROSITE-ProRule" id="PRU00524"/>
    </source>
</evidence>
<dbReference type="AlphaFoldDB" id="A0A6P1GB81"/>
<dbReference type="PROSITE" id="PS51177">
    <property type="entry name" value="LUMAZINE_BIND"/>
    <property type="match status" value="2"/>
</dbReference>
<proteinExistence type="predicted"/>
<comment type="catalytic activity">
    <reaction evidence="1">
        <text>2 6,7-dimethyl-8-(1-D-ribityl)lumazine + H(+) = 5-amino-6-(D-ribitylamino)uracil + riboflavin</text>
        <dbReference type="Rhea" id="RHEA:20772"/>
        <dbReference type="ChEBI" id="CHEBI:15378"/>
        <dbReference type="ChEBI" id="CHEBI:15934"/>
        <dbReference type="ChEBI" id="CHEBI:57986"/>
        <dbReference type="ChEBI" id="CHEBI:58201"/>
        <dbReference type="EC" id="2.5.1.9"/>
    </reaction>
</comment>
<dbReference type="NCBIfam" id="TIGR00187">
    <property type="entry name" value="ribE"/>
    <property type="match status" value="1"/>
</dbReference>
<keyword evidence="8 13" id="KW-0808">Transferase</keyword>
<evidence type="ECO:0000256" key="1">
    <source>
        <dbReference type="ARBA" id="ARBA00000968"/>
    </source>
</evidence>
<dbReference type="PANTHER" id="PTHR21098:SF12">
    <property type="entry name" value="RIBOFLAVIN SYNTHASE"/>
    <property type="match status" value="1"/>
</dbReference>
<reference evidence="13 14" key="2">
    <citation type="journal article" date="2020" name="MBio">
        <title>Isolation and Molecular Analysis of a Novel Neorickettsia Species That Causes Potomac Horse Fever.</title>
        <authorList>
            <person name="Teymournejad O."/>
            <person name="Lin M."/>
            <person name="Bekebrede H."/>
            <person name="Kamr A."/>
            <person name="Toribio R.E."/>
            <person name="Arroyo L.G."/>
            <person name="Baird J.D."/>
            <person name="Rikihisa Y."/>
        </authorList>
    </citation>
    <scope>NUCLEOTIDE SEQUENCE [LARGE SCALE GENOMIC DNA]</scope>
    <source>
        <strain evidence="13 14">Fin17</strain>
    </source>
</reference>